<dbReference type="InterPro" id="IPR047117">
    <property type="entry name" value="PERK1-13-like"/>
</dbReference>
<dbReference type="InterPro" id="IPR000719">
    <property type="entry name" value="Prot_kinase_dom"/>
</dbReference>
<evidence type="ECO:0000256" key="15">
    <source>
        <dbReference type="SAM" id="Phobius"/>
    </source>
</evidence>
<keyword evidence="3" id="KW-0723">Serine/threonine-protein kinase</keyword>
<evidence type="ECO:0000259" key="16">
    <source>
        <dbReference type="PROSITE" id="PS50011"/>
    </source>
</evidence>
<dbReference type="Pfam" id="PF07714">
    <property type="entry name" value="PK_Tyr_Ser-Thr"/>
    <property type="match status" value="1"/>
</dbReference>
<feature type="transmembrane region" description="Helical" evidence="15">
    <location>
        <begin position="16"/>
        <end position="42"/>
    </location>
</feature>
<keyword evidence="8 13" id="KW-0067">ATP-binding</keyword>
<evidence type="ECO:0000256" key="4">
    <source>
        <dbReference type="ARBA" id="ARBA00022679"/>
    </source>
</evidence>
<dbReference type="SUPFAM" id="SSF56112">
    <property type="entry name" value="Protein kinase-like (PK-like)"/>
    <property type="match status" value="1"/>
</dbReference>
<dbReference type="InterPro" id="IPR017441">
    <property type="entry name" value="Protein_kinase_ATP_BS"/>
</dbReference>
<evidence type="ECO:0000256" key="8">
    <source>
        <dbReference type="ARBA" id="ARBA00022840"/>
    </source>
</evidence>
<evidence type="ECO:0000256" key="1">
    <source>
        <dbReference type="ARBA" id="ARBA00004162"/>
    </source>
</evidence>
<reference evidence="18" key="1">
    <citation type="submission" date="2025-08" db="UniProtKB">
        <authorList>
            <consortium name="RefSeq"/>
        </authorList>
    </citation>
    <scope>IDENTIFICATION</scope>
</reference>
<dbReference type="PANTHER" id="PTHR47982">
    <property type="entry name" value="PROLINE-RICH RECEPTOR-LIKE PROTEIN KINASE PERK4"/>
    <property type="match status" value="1"/>
</dbReference>
<keyword evidence="7 18" id="KW-0418">Kinase</keyword>
<dbReference type="Gene3D" id="1.10.510.10">
    <property type="entry name" value="Transferase(Phosphotransferase) domain 1"/>
    <property type="match status" value="1"/>
</dbReference>
<dbReference type="GO" id="GO:0005886">
    <property type="term" value="C:plasma membrane"/>
    <property type="evidence" value="ECO:0007669"/>
    <property type="project" value="UniProtKB-SubCell"/>
</dbReference>
<evidence type="ECO:0000256" key="10">
    <source>
        <dbReference type="ARBA" id="ARBA00023136"/>
    </source>
</evidence>
<dbReference type="FunFam" id="1.10.510.10:FF:000430">
    <property type="entry name" value="Protein kinase superfamily protein"/>
    <property type="match status" value="1"/>
</dbReference>
<comment type="subcellular location">
    <subcellularLocation>
        <location evidence="1">Cell membrane</location>
        <topology evidence="1">Single-pass membrane protein</topology>
    </subcellularLocation>
</comment>
<dbReference type="GeneID" id="120283871"/>
<feature type="compositionally biased region" description="Polar residues" evidence="14">
    <location>
        <begin position="52"/>
        <end position="61"/>
    </location>
</feature>
<dbReference type="Proteomes" id="UP001515500">
    <property type="component" value="Chromosome 19"/>
</dbReference>
<keyword evidence="6 13" id="KW-0547">Nucleotide-binding</keyword>
<dbReference type="PROSITE" id="PS50011">
    <property type="entry name" value="PROTEIN_KINASE_DOM"/>
    <property type="match status" value="1"/>
</dbReference>
<keyword evidence="10 15" id="KW-0472">Membrane</keyword>
<evidence type="ECO:0000256" key="5">
    <source>
        <dbReference type="ARBA" id="ARBA00022692"/>
    </source>
</evidence>
<name>A0AB40D2U1_DIOCR</name>
<evidence type="ECO:0000256" key="7">
    <source>
        <dbReference type="ARBA" id="ARBA00022777"/>
    </source>
</evidence>
<keyword evidence="9 15" id="KW-1133">Transmembrane helix</keyword>
<dbReference type="AlphaFoldDB" id="A0AB40D2U1"/>
<feature type="region of interest" description="Disordered" evidence="14">
    <location>
        <begin position="52"/>
        <end position="81"/>
    </location>
</feature>
<dbReference type="InterPro" id="IPR011009">
    <property type="entry name" value="Kinase-like_dom_sf"/>
</dbReference>
<dbReference type="FunFam" id="3.30.200.20:FF:000039">
    <property type="entry name" value="receptor-like protein kinase FERONIA"/>
    <property type="match status" value="1"/>
</dbReference>
<keyword evidence="17" id="KW-1185">Reference proteome</keyword>
<evidence type="ECO:0000256" key="14">
    <source>
        <dbReference type="SAM" id="MobiDB-lite"/>
    </source>
</evidence>
<evidence type="ECO:0000256" key="9">
    <source>
        <dbReference type="ARBA" id="ARBA00022989"/>
    </source>
</evidence>
<evidence type="ECO:0000256" key="3">
    <source>
        <dbReference type="ARBA" id="ARBA00022527"/>
    </source>
</evidence>
<organism evidence="17 18">
    <name type="scientific">Dioscorea cayennensis subsp. rotundata</name>
    <name type="common">White Guinea yam</name>
    <name type="synonym">Dioscorea rotundata</name>
    <dbReference type="NCBI Taxonomy" id="55577"/>
    <lineage>
        <taxon>Eukaryota</taxon>
        <taxon>Viridiplantae</taxon>
        <taxon>Streptophyta</taxon>
        <taxon>Embryophyta</taxon>
        <taxon>Tracheophyta</taxon>
        <taxon>Spermatophyta</taxon>
        <taxon>Magnoliopsida</taxon>
        <taxon>Liliopsida</taxon>
        <taxon>Dioscoreales</taxon>
        <taxon>Dioscoreaceae</taxon>
        <taxon>Dioscorea</taxon>
    </lineage>
</organism>
<keyword evidence="5 15" id="KW-0812">Transmembrane</keyword>
<evidence type="ECO:0000256" key="12">
    <source>
        <dbReference type="ARBA" id="ARBA00048679"/>
    </source>
</evidence>
<evidence type="ECO:0000256" key="2">
    <source>
        <dbReference type="ARBA" id="ARBA00012513"/>
    </source>
</evidence>
<comment type="catalytic activity">
    <reaction evidence="11">
        <text>L-threonyl-[protein] + ATP = O-phospho-L-threonyl-[protein] + ADP + H(+)</text>
        <dbReference type="Rhea" id="RHEA:46608"/>
        <dbReference type="Rhea" id="RHEA-COMP:11060"/>
        <dbReference type="Rhea" id="RHEA-COMP:11605"/>
        <dbReference type="ChEBI" id="CHEBI:15378"/>
        <dbReference type="ChEBI" id="CHEBI:30013"/>
        <dbReference type="ChEBI" id="CHEBI:30616"/>
        <dbReference type="ChEBI" id="CHEBI:61977"/>
        <dbReference type="ChEBI" id="CHEBI:456216"/>
        <dbReference type="EC" id="2.7.11.1"/>
    </reaction>
</comment>
<dbReference type="Gene3D" id="3.30.200.20">
    <property type="entry name" value="Phosphorylase Kinase, domain 1"/>
    <property type="match status" value="1"/>
</dbReference>
<dbReference type="GO" id="GO:0004674">
    <property type="term" value="F:protein serine/threonine kinase activity"/>
    <property type="evidence" value="ECO:0007669"/>
    <property type="project" value="UniProtKB-KW"/>
</dbReference>
<dbReference type="EC" id="2.7.11.1" evidence="2"/>
<evidence type="ECO:0000256" key="11">
    <source>
        <dbReference type="ARBA" id="ARBA00047899"/>
    </source>
</evidence>
<evidence type="ECO:0000313" key="17">
    <source>
        <dbReference type="Proteomes" id="UP001515500"/>
    </source>
</evidence>
<comment type="catalytic activity">
    <reaction evidence="12">
        <text>L-seryl-[protein] + ATP = O-phospho-L-seryl-[protein] + ADP + H(+)</text>
        <dbReference type="Rhea" id="RHEA:17989"/>
        <dbReference type="Rhea" id="RHEA-COMP:9863"/>
        <dbReference type="Rhea" id="RHEA-COMP:11604"/>
        <dbReference type="ChEBI" id="CHEBI:15378"/>
        <dbReference type="ChEBI" id="CHEBI:29999"/>
        <dbReference type="ChEBI" id="CHEBI:30616"/>
        <dbReference type="ChEBI" id="CHEBI:83421"/>
        <dbReference type="ChEBI" id="CHEBI:456216"/>
        <dbReference type="EC" id="2.7.11.1"/>
    </reaction>
</comment>
<dbReference type="RefSeq" id="XP_039146575.1">
    <property type="nucleotide sequence ID" value="XM_039290641.1"/>
</dbReference>
<sequence length="395" mass="43409">MSFFHRSLQKYFEMSILFAVILGGIAAGVAFTVVATALVWSYKHHFLNSGNKNSETGSSDPPSALGCRVPSNGTRPLRDGNEARPRIFTLEELEQATKKFNECNLVGHGSFGLVYKGLLCDGTVVAIKRRVGTLHQEFVKEVNCLSVISHRNLVSLIGYCQEGGLQMLVFEYLPNGSLSDHLYDTDKELKIKLEFKQRLSVAIGAAKGLSHLHSIVPPLVHRNFKTSNVLVDENFIAKVADAGIIRFIQNIEDVGTSEGSHHQNIFRDPEIKEDRTFSGASDVYSFGVFLLELVTGQIAAQLNFIDTNASLIQWVKEHLNSGDLIDRRLAGSLTTEGMTALIKLTLQCLSLTGSRRPTMDVVGVELHRILETEMTLTTIMGDGTAIVTLGSQLFA</sequence>
<accession>A0AB40D2U1</accession>
<evidence type="ECO:0000256" key="6">
    <source>
        <dbReference type="ARBA" id="ARBA00022741"/>
    </source>
</evidence>
<dbReference type="InterPro" id="IPR001245">
    <property type="entry name" value="Ser-Thr/Tyr_kinase_cat_dom"/>
</dbReference>
<keyword evidence="4" id="KW-0808">Transferase</keyword>
<dbReference type="GO" id="GO:0005524">
    <property type="term" value="F:ATP binding"/>
    <property type="evidence" value="ECO:0007669"/>
    <property type="project" value="UniProtKB-UniRule"/>
</dbReference>
<protein>
    <recommendedName>
        <fullName evidence="2">non-specific serine/threonine protein kinase</fullName>
        <ecNumber evidence="2">2.7.11.1</ecNumber>
    </recommendedName>
</protein>
<proteinExistence type="predicted"/>
<dbReference type="PANTHER" id="PTHR47982:SF54">
    <property type="entry name" value="PROTEIN KINASE SUPERFAMILY PROTEIN"/>
    <property type="match status" value="1"/>
</dbReference>
<evidence type="ECO:0000313" key="18">
    <source>
        <dbReference type="RefSeq" id="XP_039146575.1"/>
    </source>
</evidence>
<feature type="domain" description="Protein kinase" evidence="16">
    <location>
        <begin position="100"/>
        <end position="370"/>
    </location>
</feature>
<dbReference type="PROSITE" id="PS00107">
    <property type="entry name" value="PROTEIN_KINASE_ATP"/>
    <property type="match status" value="1"/>
</dbReference>
<feature type="binding site" evidence="13">
    <location>
        <position position="128"/>
    </location>
    <ligand>
        <name>ATP</name>
        <dbReference type="ChEBI" id="CHEBI:30616"/>
    </ligand>
</feature>
<evidence type="ECO:0000256" key="13">
    <source>
        <dbReference type="PROSITE-ProRule" id="PRU10141"/>
    </source>
</evidence>
<gene>
    <name evidence="18" type="primary">LOC120283871</name>
</gene>